<accession>A0A2M9HB29</accession>
<dbReference type="OrthoDB" id="9796817at2"/>
<evidence type="ECO:0000256" key="6">
    <source>
        <dbReference type="SAM" id="Phobius"/>
    </source>
</evidence>
<gene>
    <name evidence="8" type="ORF">CS006_02345</name>
</gene>
<keyword evidence="9" id="KW-1185">Reference proteome</keyword>
<dbReference type="EMBL" id="PEBI01000001">
    <property type="protein sequence ID" value="PJM74009.1"/>
    <property type="molecule type" value="Genomic_DNA"/>
</dbReference>
<dbReference type="PANTHER" id="PTHR30290:SF10">
    <property type="entry name" value="PERIPLASMIC OLIGOPEPTIDE-BINDING PROTEIN-RELATED"/>
    <property type="match status" value="1"/>
</dbReference>
<evidence type="ECO:0000313" key="9">
    <source>
        <dbReference type="Proteomes" id="UP000229095"/>
    </source>
</evidence>
<evidence type="ECO:0000259" key="7">
    <source>
        <dbReference type="Pfam" id="PF00496"/>
    </source>
</evidence>
<dbReference type="InterPro" id="IPR039424">
    <property type="entry name" value="SBP_5"/>
</dbReference>
<feature type="region of interest" description="Disordered" evidence="5">
    <location>
        <begin position="17"/>
        <end position="44"/>
    </location>
</feature>
<dbReference type="Pfam" id="PF00496">
    <property type="entry name" value="SBP_bac_5"/>
    <property type="match status" value="1"/>
</dbReference>
<dbReference type="InterPro" id="IPR000914">
    <property type="entry name" value="SBP_5_dom"/>
</dbReference>
<dbReference type="Gene3D" id="3.40.190.10">
    <property type="entry name" value="Periplasmic binding protein-like II"/>
    <property type="match status" value="1"/>
</dbReference>
<comment type="subcellular location">
    <subcellularLocation>
        <location evidence="1">Cell envelope</location>
    </subcellularLocation>
</comment>
<keyword evidence="6" id="KW-1133">Transmembrane helix</keyword>
<evidence type="ECO:0000313" key="8">
    <source>
        <dbReference type="EMBL" id="PJM74009.1"/>
    </source>
</evidence>
<dbReference type="Proteomes" id="UP000229095">
    <property type="component" value="Unassembled WGS sequence"/>
</dbReference>
<evidence type="ECO:0000256" key="3">
    <source>
        <dbReference type="ARBA" id="ARBA00022448"/>
    </source>
</evidence>
<dbReference type="InterPro" id="IPR030678">
    <property type="entry name" value="Peptide/Ni-bd"/>
</dbReference>
<evidence type="ECO:0000256" key="5">
    <source>
        <dbReference type="SAM" id="MobiDB-lite"/>
    </source>
</evidence>
<evidence type="ECO:0000256" key="4">
    <source>
        <dbReference type="ARBA" id="ARBA00022729"/>
    </source>
</evidence>
<dbReference type="GO" id="GO:0015833">
    <property type="term" value="P:peptide transport"/>
    <property type="evidence" value="ECO:0007669"/>
    <property type="project" value="TreeGrafter"/>
</dbReference>
<comment type="similarity">
    <text evidence="2">Belongs to the bacterial solute-binding protein 5 family.</text>
</comment>
<proteinExistence type="inferred from homology"/>
<dbReference type="AlphaFoldDB" id="A0A2M9HB29"/>
<dbReference type="GO" id="GO:0043190">
    <property type="term" value="C:ATP-binding cassette (ABC) transporter complex"/>
    <property type="evidence" value="ECO:0007669"/>
    <property type="project" value="InterPro"/>
</dbReference>
<organism evidence="8 9">
    <name type="scientific">Bifidobacterium primatium</name>
    <dbReference type="NCBI Taxonomy" id="2045438"/>
    <lineage>
        <taxon>Bacteria</taxon>
        <taxon>Bacillati</taxon>
        <taxon>Actinomycetota</taxon>
        <taxon>Actinomycetes</taxon>
        <taxon>Bifidobacteriales</taxon>
        <taxon>Bifidobacteriaceae</taxon>
        <taxon>Bifidobacterium</taxon>
    </lineage>
</organism>
<protein>
    <submittedName>
        <fullName evidence="8">ABC transporter substrate-binding protein</fullName>
    </submittedName>
</protein>
<feature type="transmembrane region" description="Helical" evidence="6">
    <location>
        <begin position="54"/>
        <end position="75"/>
    </location>
</feature>
<dbReference type="PANTHER" id="PTHR30290">
    <property type="entry name" value="PERIPLASMIC BINDING COMPONENT OF ABC TRANSPORTER"/>
    <property type="match status" value="1"/>
</dbReference>
<keyword evidence="6" id="KW-0812">Transmembrane</keyword>
<keyword evidence="6" id="KW-0472">Membrane</keyword>
<sequence>MSTRHIRYEPLRMLVTMRREHSRHGRTRQERRQAYDGGTSRSVERAKSGGMKSIVVFLVALLVLGGAGWAAYSLFVGHRNPLGSIALPGKGPNTSVTIGLTQSPQSLDIRTQSDDAVAQALLGNVYETLLTRDENNRPAAGIAESWKTSDDGLVYTFRIAGGVRFSNGDALDANDVVWSLQQTIQKKYVGADRLKHLVSVKTDGDSTVVITLSKPLPELAWLLSGRAGIVYDADAKYSYDTTAVGSGPFTVKSWDKGASLVLQYNGSYRGEKAKTGTVTLKYFADAKAAVAAMAKGDVDAVPDVPADELATLRSHDDVTLTQGDSYDKVLLGFNSSDNSLFSDAHMRQGVRYSLNNAEIVKENGAAAELGGPISSLDPGYEDLTGLYPYDTAKATPLLNYFIFRAPSVYREMPNGPQIGDRPMKLVYPKRFGEQLGTTIKNQLEQVNIPVDITMLDDDAWQKQVVEKRDFDMTIYSMDDSHDVGELVDPDLFLNYTSSKAEELYNSAEAATNEQDYEQRLKALARQVSSDAPVDWLYVRRPWTAVRNGMTGMPTNMVDEYLPLAGVARG</sequence>
<keyword evidence="3" id="KW-0813">Transport</keyword>
<name>A0A2M9HB29_9BIFI</name>
<dbReference type="GO" id="GO:1904680">
    <property type="term" value="F:peptide transmembrane transporter activity"/>
    <property type="evidence" value="ECO:0007669"/>
    <property type="project" value="TreeGrafter"/>
</dbReference>
<evidence type="ECO:0000256" key="1">
    <source>
        <dbReference type="ARBA" id="ARBA00004196"/>
    </source>
</evidence>
<reference evidence="8 9" key="1">
    <citation type="submission" date="2017-10" db="EMBL/GenBank/DDBJ databases">
        <title>Draft genome sequences of strains TRE 1, TRE 9, TRE H and TRI 7, isolated from tamarins, belonging to four potential novel Bifidobacterium species.</title>
        <authorList>
            <person name="Mattarelli P."/>
            <person name="Modesto M."/>
            <person name="Puglisi E."/>
            <person name="Morelli L."/>
            <person name="Spezio C."/>
            <person name="Bonetti A."/>
            <person name="Sandri C."/>
        </authorList>
    </citation>
    <scope>NUCLEOTIDE SEQUENCE [LARGE SCALE GENOMIC DNA]</scope>
    <source>
        <strain evidence="9">TRE1</strain>
    </source>
</reference>
<feature type="domain" description="Solute-binding protein family 5" evidence="7">
    <location>
        <begin position="139"/>
        <end position="478"/>
    </location>
</feature>
<dbReference type="SUPFAM" id="SSF53850">
    <property type="entry name" value="Periplasmic binding protein-like II"/>
    <property type="match status" value="1"/>
</dbReference>
<dbReference type="GO" id="GO:0042597">
    <property type="term" value="C:periplasmic space"/>
    <property type="evidence" value="ECO:0007669"/>
    <property type="project" value="UniProtKB-ARBA"/>
</dbReference>
<dbReference type="PIRSF" id="PIRSF002741">
    <property type="entry name" value="MppA"/>
    <property type="match status" value="1"/>
</dbReference>
<comment type="caution">
    <text evidence="8">The sequence shown here is derived from an EMBL/GenBank/DDBJ whole genome shotgun (WGS) entry which is preliminary data.</text>
</comment>
<dbReference type="Gene3D" id="3.10.105.10">
    <property type="entry name" value="Dipeptide-binding Protein, Domain 3"/>
    <property type="match status" value="1"/>
</dbReference>
<evidence type="ECO:0000256" key="2">
    <source>
        <dbReference type="ARBA" id="ARBA00005695"/>
    </source>
</evidence>
<keyword evidence="4" id="KW-0732">Signal</keyword>
<dbReference type="GO" id="GO:0030313">
    <property type="term" value="C:cell envelope"/>
    <property type="evidence" value="ECO:0007669"/>
    <property type="project" value="UniProtKB-SubCell"/>
</dbReference>